<organism evidence="2 3">
    <name type="scientific">Saccharopolyspora elongata</name>
    <dbReference type="NCBI Taxonomy" id="2530387"/>
    <lineage>
        <taxon>Bacteria</taxon>
        <taxon>Bacillati</taxon>
        <taxon>Actinomycetota</taxon>
        <taxon>Actinomycetes</taxon>
        <taxon>Pseudonocardiales</taxon>
        <taxon>Pseudonocardiaceae</taxon>
        <taxon>Saccharopolyspora</taxon>
    </lineage>
</organism>
<keyword evidence="3" id="KW-1185">Reference proteome</keyword>
<dbReference type="Proteomes" id="UP000294947">
    <property type="component" value="Unassembled WGS sequence"/>
</dbReference>
<dbReference type="EMBL" id="SMKW01000057">
    <property type="protein sequence ID" value="TDD41565.1"/>
    <property type="molecule type" value="Genomic_DNA"/>
</dbReference>
<accession>A0A4R4YAL2</accession>
<feature type="domain" description="FAD-binding" evidence="1">
    <location>
        <begin position="4"/>
        <end position="338"/>
    </location>
</feature>
<evidence type="ECO:0000313" key="2">
    <source>
        <dbReference type="EMBL" id="TDD41565.1"/>
    </source>
</evidence>
<dbReference type="PRINTS" id="PR00420">
    <property type="entry name" value="RNGMNOXGNASE"/>
</dbReference>
<sequence>MGHMDILISGAGIAGPALAFWLRRHGFNPTVVERAPAIRHGGYAIDVRGAAVEVAERMGVLADLQAARTENRGMTVVDSARRPLVEVRMDELMGDDGDIELMRGTLSRILYERTDDTEYLLGDSITGIEQHADAVRVTFEHHSPREFDLVVGADGMHSTVRQLAFGPEAGFRRYLGYHISIFSVENFLGLDRWTEVYNTPGRLAGLYRGARTDAGAKAILGFKSPELRFDPRDPQTQFALLDKAFTGGWEVPRLLEEARRAPDFYFDSISQIHLDDWARGRVVLLGDAGYCPSPLSGQGSSLALVGAYVLAGELLAADGDHRTAFRRYEAEMRNFVTQNQNVATEGAKTLIPKTATGLWLRNQVFRLMSHFPQLNGMSKGIQNAANAINLRDYAPAP</sequence>
<proteinExistence type="predicted"/>
<comment type="caution">
    <text evidence="2">The sequence shown here is derived from an EMBL/GenBank/DDBJ whole genome shotgun (WGS) entry which is preliminary data.</text>
</comment>
<evidence type="ECO:0000313" key="3">
    <source>
        <dbReference type="Proteomes" id="UP000294947"/>
    </source>
</evidence>
<dbReference type="Gene3D" id="3.30.9.10">
    <property type="entry name" value="D-Amino Acid Oxidase, subunit A, domain 2"/>
    <property type="match status" value="1"/>
</dbReference>
<name>A0A4R4YAL2_9PSEU</name>
<dbReference type="AlphaFoldDB" id="A0A4R4YAL2"/>
<reference evidence="2 3" key="1">
    <citation type="submission" date="2019-03" db="EMBL/GenBank/DDBJ databases">
        <title>Draft genome sequences of novel Actinobacteria.</title>
        <authorList>
            <person name="Sahin N."/>
            <person name="Ay H."/>
            <person name="Saygin H."/>
        </authorList>
    </citation>
    <scope>NUCLEOTIDE SEQUENCE [LARGE SCALE GENOMIC DNA]</scope>
    <source>
        <strain evidence="2 3">7K502</strain>
    </source>
</reference>
<dbReference type="PANTHER" id="PTHR46865:SF2">
    <property type="entry name" value="MONOOXYGENASE"/>
    <property type="match status" value="1"/>
</dbReference>
<protein>
    <submittedName>
        <fullName evidence="2">FAD-dependent oxidoreductase</fullName>
    </submittedName>
</protein>
<gene>
    <name evidence="2" type="ORF">E1288_32360</name>
</gene>
<dbReference type="OrthoDB" id="3356051at2"/>
<dbReference type="SUPFAM" id="SSF51905">
    <property type="entry name" value="FAD/NAD(P)-binding domain"/>
    <property type="match status" value="1"/>
</dbReference>
<dbReference type="Pfam" id="PF01494">
    <property type="entry name" value="FAD_binding_3"/>
    <property type="match status" value="1"/>
</dbReference>
<dbReference type="GO" id="GO:0071949">
    <property type="term" value="F:FAD binding"/>
    <property type="evidence" value="ECO:0007669"/>
    <property type="project" value="InterPro"/>
</dbReference>
<evidence type="ECO:0000259" key="1">
    <source>
        <dbReference type="Pfam" id="PF01494"/>
    </source>
</evidence>
<dbReference type="InterPro" id="IPR051704">
    <property type="entry name" value="FAD_aromatic-hydroxylase"/>
</dbReference>
<dbReference type="Gene3D" id="3.50.50.60">
    <property type="entry name" value="FAD/NAD(P)-binding domain"/>
    <property type="match status" value="1"/>
</dbReference>
<dbReference type="InterPro" id="IPR036188">
    <property type="entry name" value="FAD/NAD-bd_sf"/>
</dbReference>
<dbReference type="InterPro" id="IPR002938">
    <property type="entry name" value="FAD-bd"/>
</dbReference>
<dbReference type="PANTHER" id="PTHR46865">
    <property type="entry name" value="OXIDOREDUCTASE-RELATED"/>
    <property type="match status" value="1"/>
</dbReference>